<dbReference type="Pfam" id="PF18849">
    <property type="entry name" value="baeRF_family7"/>
    <property type="match status" value="1"/>
</dbReference>
<organism evidence="1 2">
    <name type="scientific">Rubinisphaera italica</name>
    <dbReference type="NCBI Taxonomy" id="2527969"/>
    <lineage>
        <taxon>Bacteria</taxon>
        <taxon>Pseudomonadati</taxon>
        <taxon>Planctomycetota</taxon>
        <taxon>Planctomycetia</taxon>
        <taxon>Planctomycetales</taxon>
        <taxon>Planctomycetaceae</taxon>
        <taxon>Rubinisphaera</taxon>
    </lineage>
</organism>
<reference evidence="1 2" key="1">
    <citation type="submission" date="2019-02" db="EMBL/GenBank/DDBJ databases">
        <title>Deep-cultivation of Planctomycetes and their phenomic and genomic characterization uncovers novel biology.</title>
        <authorList>
            <person name="Wiegand S."/>
            <person name="Jogler M."/>
            <person name="Boedeker C."/>
            <person name="Pinto D."/>
            <person name="Vollmers J."/>
            <person name="Rivas-Marin E."/>
            <person name="Kohn T."/>
            <person name="Peeters S.H."/>
            <person name="Heuer A."/>
            <person name="Rast P."/>
            <person name="Oberbeckmann S."/>
            <person name="Bunk B."/>
            <person name="Jeske O."/>
            <person name="Meyerdierks A."/>
            <person name="Storesund J.E."/>
            <person name="Kallscheuer N."/>
            <person name="Luecker S."/>
            <person name="Lage O.M."/>
            <person name="Pohl T."/>
            <person name="Merkel B.J."/>
            <person name="Hornburger P."/>
            <person name="Mueller R.-W."/>
            <person name="Bruemmer F."/>
            <person name="Labrenz M."/>
            <person name="Spormann A.M."/>
            <person name="Op Den Camp H."/>
            <person name="Overmann J."/>
            <person name="Amann R."/>
            <person name="Jetten M.S.M."/>
            <person name="Mascher T."/>
            <person name="Medema M.H."/>
            <person name="Devos D.P."/>
            <person name="Kaster A.-K."/>
            <person name="Ovreas L."/>
            <person name="Rohde M."/>
            <person name="Galperin M.Y."/>
            <person name="Jogler C."/>
        </authorList>
    </citation>
    <scope>NUCLEOTIDE SEQUENCE [LARGE SCALE GENOMIC DNA]</scope>
    <source>
        <strain evidence="1 2">Pan54</strain>
    </source>
</reference>
<dbReference type="InterPro" id="IPR040837">
    <property type="entry name" value="Bact_RF_family7"/>
</dbReference>
<gene>
    <name evidence="1" type="ORF">Pan54_08480</name>
</gene>
<dbReference type="AlphaFoldDB" id="A0A5C5XBF0"/>
<comment type="caution">
    <text evidence="1">The sequence shown here is derived from an EMBL/GenBank/DDBJ whole genome shotgun (WGS) entry which is preliminary data.</text>
</comment>
<dbReference type="RefSeq" id="WP_146502287.1">
    <property type="nucleotide sequence ID" value="NZ_SJPG01000001.1"/>
</dbReference>
<proteinExistence type="predicted"/>
<protein>
    <submittedName>
        <fullName evidence="1">Uncharacterized protein</fullName>
    </submittedName>
</protein>
<keyword evidence="2" id="KW-1185">Reference proteome</keyword>
<dbReference type="EMBL" id="SJPG01000001">
    <property type="protein sequence ID" value="TWT60134.1"/>
    <property type="molecule type" value="Genomic_DNA"/>
</dbReference>
<sequence length="374" mass="41974">MDNFTKNDLIDLAEQEGHALISLYIPTERAGREVLQNRIRFKNILGEVEGKIQDAGSAGEKFNKQLKELHTWEKDDDWWQHQSDGLAVFLDGVNIHRWRIPVSVPSICTCEEFFTLRPLCELLQDDGQYYLLGVSQNQVRLFQGTKTSIVELHPEALPENLRSALNIDEYVSSLQQHSTSANGTAAMFHGHGGSDLDVKKQDEILQYFRHINRALSSYLGNERRPLVFAGVDYLFPIFKEACEYNTLLEDAVIGNPDHLDADQLHSKSWPIVEPFFATKRNSALERFQAAGPEGQGIDDLDSIVQAADQGQVETLLVKDSHANRVPNRGEQKMMNLAIVKTLRAGGSVFTVPAEKLTRPAAAILRYSIMEGSSK</sequence>
<dbReference type="Proteomes" id="UP000316095">
    <property type="component" value="Unassembled WGS sequence"/>
</dbReference>
<evidence type="ECO:0000313" key="1">
    <source>
        <dbReference type="EMBL" id="TWT60134.1"/>
    </source>
</evidence>
<accession>A0A5C5XBF0</accession>
<dbReference type="OrthoDB" id="4393931at2"/>
<evidence type="ECO:0000313" key="2">
    <source>
        <dbReference type="Proteomes" id="UP000316095"/>
    </source>
</evidence>
<name>A0A5C5XBF0_9PLAN</name>